<protein>
    <submittedName>
        <fullName evidence="9">CD99 molecule</fullName>
    </submittedName>
</protein>
<dbReference type="OMA" id="DNQIFSN"/>
<dbReference type="GO" id="GO:2000391">
    <property type="term" value="P:positive regulation of neutrophil extravasation"/>
    <property type="evidence" value="ECO:0007669"/>
    <property type="project" value="TreeGrafter"/>
</dbReference>
<feature type="compositionally biased region" description="Polar residues" evidence="7">
    <location>
        <begin position="275"/>
        <end position="288"/>
    </location>
</feature>
<keyword evidence="4" id="KW-0732">Signal</keyword>
<evidence type="ECO:0000313" key="10">
    <source>
        <dbReference type="Proteomes" id="UP000265120"/>
    </source>
</evidence>
<dbReference type="GO" id="GO:0034109">
    <property type="term" value="P:homotypic cell-cell adhesion"/>
    <property type="evidence" value="ECO:0007669"/>
    <property type="project" value="TreeGrafter"/>
</dbReference>
<keyword evidence="5 8" id="KW-1133">Transmembrane helix</keyword>
<reference evidence="9" key="2">
    <citation type="submission" date="2025-08" db="UniProtKB">
        <authorList>
            <consortium name="Ensembl"/>
        </authorList>
    </citation>
    <scope>IDENTIFICATION</scope>
</reference>
<feature type="region of interest" description="Disordered" evidence="7">
    <location>
        <begin position="109"/>
        <end position="226"/>
    </location>
</feature>
<feature type="transmembrane region" description="Helical" evidence="8">
    <location>
        <begin position="229"/>
        <end position="250"/>
    </location>
</feature>
<evidence type="ECO:0000256" key="6">
    <source>
        <dbReference type="ARBA" id="ARBA00023136"/>
    </source>
</evidence>
<sequence length="288" mass="30356">MVKTTRPKVIVSFSDAHANRIQPHPSLYLPVGTVESYLKSVRGHQRGAEKEYSVHKYARAKQGIDQTDLHLTFAANMKCFRNVLLLLLVVAGSLAQDGFDLFDALDPDPVTPKPKEKPKVPDSPKNDGGLDLLDAFGDDLPTKKPSSGDDGGFGFDLGDALGPDLDPKPDKPAVNPPPSGGGGGGFDDSDLFDVSMGDHKPDGGRSGGRAVDPGHDQGGADQQKEPGQIAGIVSAIGMALLGAAGSYFAYQKKKLCFKLQGGTDPESGKTDQGTHSDPQVLSNLLRNS</sequence>
<accession>A0A3P8W5S5</accession>
<dbReference type="GO" id="GO:0072683">
    <property type="term" value="P:T cell extravasation"/>
    <property type="evidence" value="ECO:0007669"/>
    <property type="project" value="TreeGrafter"/>
</dbReference>
<evidence type="ECO:0000256" key="3">
    <source>
        <dbReference type="ARBA" id="ARBA00022692"/>
    </source>
</evidence>
<evidence type="ECO:0000256" key="7">
    <source>
        <dbReference type="SAM" id="MobiDB-lite"/>
    </source>
</evidence>
<evidence type="ECO:0000256" key="4">
    <source>
        <dbReference type="ARBA" id="ARBA00022729"/>
    </source>
</evidence>
<reference evidence="9 10" key="1">
    <citation type="journal article" date="2014" name="Nat. Genet.">
        <title>Whole-genome sequence of a flatfish provides insights into ZW sex chromosome evolution and adaptation to a benthic lifestyle.</title>
        <authorList>
            <person name="Chen S."/>
            <person name="Zhang G."/>
            <person name="Shao C."/>
            <person name="Huang Q."/>
            <person name="Liu G."/>
            <person name="Zhang P."/>
            <person name="Song W."/>
            <person name="An N."/>
            <person name="Chalopin D."/>
            <person name="Volff J.N."/>
            <person name="Hong Y."/>
            <person name="Li Q."/>
            <person name="Sha Z."/>
            <person name="Zhou H."/>
            <person name="Xie M."/>
            <person name="Yu Q."/>
            <person name="Liu Y."/>
            <person name="Xiang H."/>
            <person name="Wang N."/>
            <person name="Wu K."/>
            <person name="Yang C."/>
            <person name="Zhou Q."/>
            <person name="Liao X."/>
            <person name="Yang L."/>
            <person name="Hu Q."/>
            <person name="Zhang J."/>
            <person name="Meng L."/>
            <person name="Jin L."/>
            <person name="Tian Y."/>
            <person name="Lian J."/>
            <person name="Yang J."/>
            <person name="Miao G."/>
            <person name="Liu S."/>
            <person name="Liang Z."/>
            <person name="Yan F."/>
            <person name="Li Y."/>
            <person name="Sun B."/>
            <person name="Zhang H."/>
            <person name="Zhang J."/>
            <person name="Zhu Y."/>
            <person name="Du M."/>
            <person name="Zhao Y."/>
            <person name="Schartl M."/>
            <person name="Tang Q."/>
            <person name="Wang J."/>
        </authorList>
    </citation>
    <scope>NUCLEOTIDE SEQUENCE</scope>
</reference>
<reference evidence="9" key="3">
    <citation type="submission" date="2025-09" db="UniProtKB">
        <authorList>
            <consortium name="Ensembl"/>
        </authorList>
    </citation>
    <scope>IDENTIFICATION</scope>
</reference>
<keyword evidence="6 8" id="KW-0472">Membrane</keyword>
<feature type="compositionally biased region" description="Low complexity" evidence="7">
    <location>
        <begin position="127"/>
        <end position="145"/>
    </location>
</feature>
<feature type="compositionally biased region" description="Basic and acidic residues" evidence="7">
    <location>
        <begin position="113"/>
        <end position="125"/>
    </location>
</feature>
<evidence type="ECO:0000256" key="2">
    <source>
        <dbReference type="ARBA" id="ARBA00008763"/>
    </source>
</evidence>
<evidence type="ECO:0000313" key="9">
    <source>
        <dbReference type="Ensembl" id="ENSCSEP00000020936.1"/>
    </source>
</evidence>
<feature type="region of interest" description="Disordered" evidence="7">
    <location>
        <begin position="259"/>
        <end position="288"/>
    </location>
</feature>
<dbReference type="InParanoid" id="A0A3P8W5S5"/>
<dbReference type="GeneTree" id="ENSGT00940000154344"/>
<dbReference type="PANTHER" id="PTHR15076:SF15">
    <property type="entry name" value="CD99 ANTIGEN"/>
    <property type="match status" value="1"/>
</dbReference>
<dbReference type="GO" id="GO:0005886">
    <property type="term" value="C:plasma membrane"/>
    <property type="evidence" value="ECO:0007669"/>
    <property type="project" value="TreeGrafter"/>
</dbReference>
<keyword evidence="3 8" id="KW-0812">Transmembrane</keyword>
<dbReference type="InterPro" id="IPR022078">
    <property type="entry name" value="CD99L2"/>
</dbReference>
<comment type="similarity">
    <text evidence="2">Belongs to the CD99 family.</text>
</comment>
<dbReference type="Ensembl" id="ENSCSET00000021209.1">
    <property type="protein sequence ID" value="ENSCSEP00000020936.1"/>
    <property type="gene ID" value="ENSCSEG00000013377.1"/>
</dbReference>
<proteinExistence type="inferred from homology"/>
<dbReference type="Proteomes" id="UP000265120">
    <property type="component" value="Chromosome 14"/>
</dbReference>
<dbReference type="AlphaFoldDB" id="A0A3P8W5S5"/>
<evidence type="ECO:0000256" key="1">
    <source>
        <dbReference type="ARBA" id="ARBA00004479"/>
    </source>
</evidence>
<keyword evidence="10" id="KW-1185">Reference proteome</keyword>
<evidence type="ECO:0000256" key="8">
    <source>
        <dbReference type="SAM" id="Phobius"/>
    </source>
</evidence>
<evidence type="ECO:0000256" key="5">
    <source>
        <dbReference type="ARBA" id="ARBA00022989"/>
    </source>
</evidence>
<organism evidence="9 10">
    <name type="scientific">Cynoglossus semilaevis</name>
    <name type="common">Tongue sole</name>
    <dbReference type="NCBI Taxonomy" id="244447"/>
    <lineage>
        <taxon>Eukaryota</taxon>
        <taxon>Metazoa</taxon>
        <taxon>Chordata</taxon>
        <taxon>Craniata</taxon>
        <taxon>Vertebrata</taxon>
        <taxon>Euteleostomi</taxon>
        <taxon>Actinopterygii</taxon>
        <taxon>Neopterygii</taxon>
        <taxon>Teleostei</taxon>
        <taxon>Neoteleostei</taxon>
        <taxon>Acanthomorphata</taxon>
        <taxon>Carangaria</taxon>
        <taxon>Pleuronectiformes</taxon>
        <taxon>Pleuronectoidei</taxon>
        <taxon>Cynoglossidae</taxon>
        <taxon>Cynoglossinae</taxon>
        <taxon>Cynoglossus</taxon>
    </lineage>
</organism>
<name>A0A3P8W5S5_CYNSE</name>
<dbReference type="Pfam" id="PF12301">
    <property type="entry name" value="CD99L2"/>
    <property type="match status" value="1"/>
</dbReference>
<comment type="subcellular location">
    <subcellularLocation>
        <location evidence="1">Membrane</location>
        <topology evidence="1">Single-pass type I membrane protein</topology>
    </subcellularLocation>
</comment>
<dbReference type="PANTHER" id="PTHR15076">
    <property type="entry name" value="CD99/MIC2 PROTEIN RELATED"/>
    <property type="match status" value="1"/>
</dbReference>
<dbReference type="STRING" id="244447.ENSCSEP00000020936"/>